<keyword evidence="11" id="KW-1185">Reference proteome</keyword>
<evidence type="ECO:0000313" key="10">
    <source>
        <dbReference type="EMBL" id="GIJ04886.1"/>
    </source>
</evidence>
<name>A0A8J4DKH2_9ACTN</name>
<dbReference type="PROSITE" id="PS51352">
    <property type="entry name" value="THIOREDOXIN_2"/>
    <property type="match status" value="1"/>
</dbReference>
<evidence type="ECO:0000256" key="1">
    <source>
        <dbReference type="ARBA" id="ARBA00008987"/>
    </source>
</evidence>
<evidence type="ECO:0000256" key="8">
    <source>
        <dbReference type="PIRSR" id="PIRSR000077-4"/>
    </source>
</evidence>
<feature type="disulfide bond" description="Redox-active" evidence="8">
    <location>
        <begin position="30"/>
        <end position="33"/>
    </location>
</feature>
<dbReference type="GO" id="GO:0015035">
    <property type="term" value="F:protein-disulfide reductase activity"/>
    <property type="evidence" value="ECO:0007669"/>
    <property type="project" value="InterPro"/>
</dbReference>
<dbReference type="InterPro" id="IPR005746">
    <property type="entry name" value="Thioredoxin"/>
</dbReference>
<dbReference type="SUPFAM" id="SSF52833">
    <property type="entry name" value="Thioredoxin-like"/>
    <property type="match status" value="1"/>
</dbReference>
<feature type="site" description="Deprotonates C-terminal active site Cys" evidence="7">
    <location>
        <position position="24"/>
    </location>
</feature>
<comment type="caution">
    <text evidence="10">The sequence shown here is derived from an EMBL/GenBank/DDBJ whole genome shotgun (WGS) entry which is preliminary data.</text>
</comment>
<reference evidence="10" key="1">
    <citation type="submission" date="2021-01" db="EMBL/GenBank/DDBJ databases">
        <title>Whole genome shotgun sequence of Spirilliplanes yamanashiensis NBRC 15828.</title>
        <authorList>
            <person name="Komaki H."/>
            <person name="Tamura T."/>
        </authorList>
    </citation>
    <scope>NUCLEOTIDE SEQUENCE</scope>
    <source>
        <strain evidence="10">NBRC 15828</strain>
    </source>
</reference>
<dbReference type="InterPro" id="IPR013766">
    <property type="entry name" value="Thioredoxin_domain"/>
</dbReference>
<evidence type="ECO:0000256" key="6">
    <source>
        <dbReference type="PIRNR" id="PIRNR000077"/>
    </source>
</evidence>
<accession>A0A8J4DKH2</accession>
<dbReference type="GO" id="GO:0045454">
    <property type="term" value="P:cell redox homeostasis"/>
    <property type="evidence" value="ECO:0007669"/>
    <property type="project" value="TreeGrafter"/>
</dbReference>
<dbReference type="InterPro" id="IPR036249">
    <property type="entry name" value="Thioredoxin-like_sf"/>
</dbReference>
<dbReference type="PIRSF" id="PIRSF000077">
    <property type="entry name" value="Thioredoxin"/>
    <property type="match status" value="1"/>
</dbReference>
<evidence type="ECO:0000256" key="3">
    <source>
        <dbReference type="ARBA" id="ARBA00022982"/>
    </source>
</evidence>
<keyword evidence="2" id="KW-0813">Transport</keyword>
<comment type="similarity">
    <text evidence="1 6">Belongs to the thioredoxin family.</text>
</comment>
<evidence type="ECO:0000256" key="7">
    <source>
        <dbReference type="PIRSR" id="PIRSR000077-1"/>
    </source>
</evidence>
<dbReference type="CDD" id="cd02947">
    <property type="entry name" value="TRX_family"/>
    <property type="match status" value="1"/>
</dbReference>
<evidence type="ECO:0000313" key="11">
    <source>
        <dbReference type="Proteomes" id="UP000652013"/>
    </source>
</evidence>
<dbReference type="GO" id="GO:0005829">
    <property type="term" value="C:cytosol"/>
    <property type="evidence" value="ECO:0007669"/>
    <property type="project" value="TreeGrafter"/>
</dbReference>
<evidence type="ECO:0000256" key="4">
    <source>
        <dbReference type="ARBA" id="ARBA00023157"/>
    </source>
</evidence>
<feature type="active site" description="Nucleophile" evidence="7">
    <location>
        <position position="33"/>
    </location>
</feature>
<feature type="site" description="Contributes to redox potential value" evidence="7">
    <location>
        <position position="32"/>
    </location>
</feature>
<proteinExistence type="inferred from homology"/>
<dbReference type="PANTHER" id="PTHR45663:SF11">
    <property type="entry name" value="GEO12009P1"/>
    <property type="match status" value="1"/>
</dbReference>
<keyword evidence="5 8" id="KW-0676">Redox-active center</keyword>
<keyword evidence="3" id="KW-0249">Electron transport</keyword>
<dbReference type="RefSeq" id="WP_275411466.1">
    <property type="nucleotide sequence ID" value="NZ_BAAAGJ010000023.1"/>
</dbReference>
<dbReference type="Proteomes" id="UP000652013">
    <property type="component" value="Unassembled WGS sequence"/>
</dbReference>
<evidence type="ECO:0000256" key="2">
    <source>
        <dbReference type="ARBA" id="ARBA00022448"/>
    </source>
</evidence>
<feature type="domain" description="Thioredoxin" evidence="9">
    <location>
        <begin position="1"/>
        <end position="106"/>
    </location>
</feature>
<dbReference type="PANTHER" id="PTHR45663">
    <property type="entry name" value="GEO12009P1"/>
    <property type="match status" value="1"/>
</dbReference>
<evidence type="ECO:0000259" key="9">
    <source>
        <dbReference type="PROSITE" id="PS51352"/>
    </source>
</evidence>
<dbReference type="Gene3D" id="3.40.30.10">
    <property type="entry name" value="Glutaredoxin"/>
    <property type="match status" value="1"/>
</dbReference>
<gene>
    <name evidence="10" type="primary">trxA_2</name>
    <name evidence="10" type="ORF">Sya03_42380</name>
</gene>
<feature type="active site" description="Nucleophile" evidence="7">
    <location>
        <position position="30"/>
    </location>
</feature>
<sequence>MLTAVTDATFAAVVLANPKPVAVDFWAEWCPSCPRMTRALEGLAAEAGDDLVVVTLNVDENPQATRAYRVLSLPSVLLFRSGEVTATVVGAKPPSALRRLLLGEPEPYANR</sequence>
<evidence type="ECO:0000256" key="5">
    <source>
        <dbReference type="ARBA" id="ARBA00023284"/>
    </source>
</evidence>
<dbReference type="AlphaFoldDB" id="A0A8J4DKH2"/>
<dbReference type="Pfam" id="PF00085">
    <property type="entry name" value="Thioredoxin"/>
    <property type="match status" value="1"/>
</dbReference>
<organism evidence="10 11">
    <name type="scientific">Spirilliplanes yamanashiensis</name>
    <dbReference type="NCBI Taxonomy" id="42233"/>
    <lineage>
        <taxon>Bacteria</taxon>
        <taxon>Bacillati</taxon>
        <taxon>Actinomycetota</taxon>
        <taxon>Actinomycetes</taxon>
        <taxon>Micromonosporales</taxon>
        <taxon>Micromonosporaceae</taxon>
        <taxon>Spirilliplanes</taxon>
    </lineage>
</organism>
<protein>
    <recommendedName>
        <fullName evidence="6">Thioredoxin</fullName>
    </recommendedName>
</protein>
<dbReference type="EMBL" id="BOOY01000030">
    <property type="protein sequence ID" value="GIJ04886.1"/>
    <property type="molecule type" value="Genomic_DNA"/>
</dbReference>
<feature type="site" description="Contributes to redox potential value" evidence="7">
    <location>
        <position position="31"/>
    </location>
</feature>
<keyword evidence="4 8" id="KW-1015">Disulfide bond</keyword>